<accession>A0A256GKE0</accession>
<reference evidence="1 2" key="1">
    <citation type="submission" date="2017-07" db="EMBL/GenBank/DDBJ databases">
        <title>Phylogenetic study on the rhizospheric bacterium Ochrobactrum sp. A44.</title>
        <authorList>
            <person name="Krzyzanowska D.M."/>
            <person name="Ossowicki A."/>
            <person name="Rajewska M."/>
            <person name="Maciag T."/>
            <person name="Kaczynski Z."/>
            <person name="Czerwicka M."/>
            <person name="Jafra S."/>
        </authorList>
    </citation>
    <scope>NUCLEOTIDE SEQUENCE [LARGE SCALE GENOMIC DNA]</scope>
    <source>
        <strain evidence="1 2">CCUG 30717</strain>
    </source>
</reference>
<comment type="caution">
    <text evidence="1">The sequence shown here is derived from an EMBL/GenBank/DDBJ whole genome shotgun (WGS) entry which is preliminary data.</text>
</comment>
<evidence type="ECO:0000313" key="1">
    <source>
        <dbReference type="EMBL" id="OYR27635.1"/>
    </source>
</evidence>
<proteinExistence type="predicted"/>
<dbReference type="AlphaFoldDB" id="A0A256GKE0"/>
<gene>
    <name evidence="1" type="ORF">CEV34_1613</name>
</gene>
<evidence type="ECO:0000313" key="2">
    <source>
        <dbReference type="Proteomes" id="UP000216188"/>
    </source>
</evidence>
<dbReference type="Proteomes" id="UP000216188">
    <property type="component" value="Unassembled WGS sequence"/>
</dbReference>
<keyword evidence="2" id="KW-1185">Reference proteome</keyword>
<protein>
    <submittedName>
        <fullName evidence="1">Uncharacterized protein</fullName>
    </submittedName>
</protein>
<organism evidence="1 2">
    <name type="scientific">Brucella pseudogrignonensis</name>
    <dbReference type="NCBI Taxonomy" id="419475"/>
    <lineage>
        <taxon>Bacteria</taxon>
        <taxon>Pseudomonadati</taxon>
        <taxon>Pseudomonadota</taxon>
        <taxon>Alphaproteobacteria</taxon>
        <taxon>Hyphomicrobiales</taxon>
        <taxon>Brucellaceae</taxon>
        <taxon>Brucella/Ochrobactrum group</taxon>
        <taxon>Brucella</taxon>
    </lineage>
</organism>
<name>A0A256GKE0_9HYPH</name>
<sequence>MWANFYGSVDETSTGFNEGKAAALRLSFAYLSHYFLKKSAVLPPDQ</sequence>
<dbReference type="EMBL" id="NNRM01000017">
    <property type="protein sequence ID" value="OYR27635.1"/>
    <property type="molecule type" value="Genomic_DNA"/>
</dbReference>